<comment type="caution">
    <text evidence="6">The sequence shown here is derived from an EMBL/GenBank/DDBJ whole genome shotgun (WGS) entry which is preliminary data.</text>
</comment>
<feature type="repeat" description="ANK" evidence="3">
    <location>
        <begin position="884"/>
        <end position="921"/>
    </location>
</feature>
<sequence>MTLSGVELNSDEKRRTRNRNVFEKLRQSAERLADLHSQGKVGKPINFSPHSTGEKDHDVTPAVSEPNEFAKEWRPAEEKDSGPSQAGDIFSLGCYFYYVITGGQHPFGKPGHRALFIAHNLYDLSKCQDGPLKKLIARMIDHDSKKRPSSSELLKHPYLWKENRAESYLAAIAENLDEKSEKYQIWKGTVLFSFDRHASEFDTVRETSIVKSIWRILMEIKEKKETAINACQLFPDLLSTVYFNENPDVIQIDDSCQTFFGNVLIANGCFAEVQPDIGIKRRHGRFGTQPVHVMQFPDLTADTESLMTRLSCLNHPNLLQYFYLDENSTENVAFRLACEPFDETLDTWMEKNSQSIKLETAKEILTQITTGLVYYHSNNLIHGNLTSNQIAITISGTIIAKISKFPIEESIAESPSPTRQNDVRKLGHIYSDLLQRVEDVLPLCTDHLLKSMKDTKDKCTPPSDAIFYHPFFWSSEDTADFLLTSGDFYEDNPTIDKNLSVTSSIPEYQHLKTSRSAIKHFLATNESAPEDSVMPVAQFNKPFPRLATQTWLRLQTFKMTEENFGLGSFYHPFYDFPTYDELTCDEKMASEVVEKNFHTPKDESERAASMEVSLSDEGYCEEFVIEKFPKPNEKELPVPQPIQNFLEKYLHKWEIAKKSHTRKMKHPVIDDIGRTAMHLACYSDDFYESATKLMKLGFNPNTCDKNGYVPLHVAALNNSIKIAELLIENCAIIDMCDKVELRTPLFLAAIANCFVMVQFLIEKKASTNVEDRSGLRPLHIAVASNANDSYKVAELLLKKHADVDARDEKGNTPLHIAVAKNRADIVKLLLHFDANPNIVVFNNRFGGVLHLAVAVSLVSVPSSLEILHLLLTCERTNPNLPNSQGESPLHLAASLQVKSETRQQVVDMLITRKANSSAVDYLGFSVLHVATLNKAEDVVERILKIPGIEVDPKKNARQVTPLHLAAWYNVENIAQMLIEGKANINARDYNGETPLEYAASSNAVNVTKELLNNDAKAKSRRWKKRSPLHIAAAHGAAEVAKLLIDKDADVNAVDEFGLTPLHYAEFRNHAKFVQFLQRQSSLNKDPESKPLNPTELALLTQLTNGFQQPSLPKLQTDSVAFLGPNEKLIVSQQIRMYTSRTIKFLANLDVSPLQIVQNI</sequence>
<dbReference type="InterPro" id="IPR002110">
    <property type="entry name" value="Ankyrin_rpt"/>
</dbReference>
<keyword evidence="2 3" id="KW-0040">ANK repeat</keyword>
<feature type="repeat" description="ANK" evidence="3">
    <location>
        <begin position="740"/>
        <end position="772"/>
    </location>
</feature>
<dbReference type="Proteomes" id="UP001234178">
    <property type="component" value="Unassembled WGS sequence"/>
</dbReference>
<dbReference type="Pfam" id="PF07714">
    <property type="entry name" value="PK_Tyr_Ser-Thr"/>
    <property type="match status" value="1"/>
</dbReference>
<organism evidence="6 7">
    <name type="scientific">Daphnia magna</name>
    <dbReference type="NCBI Taxonomy" id="35525"/>
    <lineage>
        <taxon>Eukaryota</taxon>
        <taxon>Metazoa</taxon>
        <taxon>Ecdysozoa</taxon>
        <taxon>Arthropoda</taxon>
        <taxon>Crustacea</taxon>
        <taxon>Branchiopoda</taxon>
        <taxon>Diplostraca</taxon>
        <taxon>Cladocera</taxon>
        <taxon>Anomopoda</taxon>
        <taxon>Daphniidae</taxon>
        <taxon>Daphnia</taxon>
    </lineage>
</organism>
<dbReference type="Gene3D" id="1.25.40.20">
    <property type="entry name" value="Ankyrin repeat-containing domain"/>
    <property type="match status" value="3"/>
</dbReference>
<dbReference type="PANTHER" id="PTHR24123">
    <property type="entry name" value="ANKYRIN REPEAT-CONTAINING"/>
    <property type="match status" value="1"/>
</dbReference>
<name>A0ABR0A1A9_9CRUS</name>
<feature type="domain" description="Protein kinase" evidence="5">
    <location>
        <begin position="1"/>
        <end position="159"/>
    </location>
</feature>
<feature type="repeat" description="ANK" evidence="3">
    <location>
        <begin position="809"/>
        <end position="841"/>
    </location>
</feature>
<evidence type="ECO:0000313" key="6">
    <source>
        <dbReference type="EMBL" id="KAK4018934.1"/>
    </source>
</evidence>
<evidence type="ECO:0000256" key="1">
    <source>
        <dbReference type="ARBA" id="ARBA00022737"/>
    </source>
</evidence>
<dbReference type="InterPro" id="IPR001245">
    <property type="entry name" value="Ser-Thr/Tyr_kinase_cat_dom"/>
</dbReference>
<evidence type="ECO:0000256" key="4">
    <source>
        <dbReference type="SAM" id="MobiDB-lite"/>
    </source>
</evidence>
<dbReference type="InterPro" id="IPR000719">
    <property type="entry name" value="Prot_kinase_dom"/>
</dbReference>
<feature type="repeat" description="ANK" evidence="3">
    <location>
        <begin position="706"/>
        <end position="738"/>
    </location>
</feature>
<feature type="repeat" description="ANK" evidence="3">
    <location>
        <begin position="957"/>
        <end position="989"/>
    </location>
</feature>
<keyword evidence="7" id="KW-1185">Reference proteome</keyword>
<keyword evidence="1" id="KW-0677">Repeat</keyword>
<dbReference type="PROSITE" id="PS50088">
    <property type="entry name" value="ANK_REPEAT"/>
    <property type="match status" value="8"/>
</dbReference>
<dbReference type="PRINTS" id="PR01415">
    <property type="entry name" value="ANKYRIN"/>
</dbReference>
<evidence type="ECO:0000259" key="5">
    <source>
        <dbReference type="PROSITE" id="PS50011"/>
    </source>
</evidence>
<feature type="repeat" description="ANK" evidence="3">
    <location>
        <begin position="990"/>
        <end position="1022"/>
    </location>
</feature>
<feature type="region of interest" description="Disordered" evidence="4">
    <location>
        <begin position="1"/>
        <end position="61"/>
    </location>
</feature>
<feature type="domain" description="Protein kinase" evidence="5">
    <location>
        <begin position="259"/>
        <end position="624"/>
    </location>
</feature>
<feature type="repeat" description="ANK" evidence="3">
    <location>
        <begin position="773"/>
        <end position="808"/>
    </location>
</feature>
<dbReference type="EMBL" id="JAOYFB010000036">
    <property type="protein sequence ID" value="KAK4018934.1"/>
    <property type="molecule type" value="Genomic_DNA"/>
</dbReference>
<reference evidence="6 7" key="1">
    <citation type="journal article" date="2023" name="Nucleic Acids Res.">
        <title>The hologenome of Daphnia magna reveals possible DNA methylation and microbiome-mediated evolution of the host genome.</title>
        <authorList>
            <person name="Chaturvedi A."/>
            <person name="Li X."/>
            <person name="Dhandapani V."/>
            <person name="Marshall H."/>
            <person name="Kissane S."/>
            <person name="Cuenca-Cambronero M."/>
            <person name="Asole G."/>
            <person name="Calvet F."/>
            <person name="Ruiz-Romero M."/>
            <person name="Marangio P."/>
            <person name="Guigo R."/>
            <person name="Rago D."/>
            <person name="Mirbahai L."/>
            <person name="Eastwood N."/>
            <person name="Colbourne J.K."/>
            <person name="Zhou J."/>
            <person name="Mallon E."/>
            <person name="Orsini L."/>
        </authorList>
    </citation>
    <scope>NUCLEOTIDE SEQUENCE [LARGE SCALE GENOMIC DNA]</scope>
    <source>
        <strain evidence="6">LRV0_1</strain>
    </source>
</reference>
<gene>
    <name evidence="6" type="ORF">OUZ56_000969</name>
</gene>
<dbReference type="SUPFAM" id="SSF48403">
    <property type="entry name" value="Ankyrin repeat"/>
    <property type="match status" value="1"/>
</dbReference>
<dbReference type="PROSITE" id="PS50297">
    <property type="entry name" value="ANK_REP_REGION"/>
    <property type="match status" value="6"/>
</dbReference>
<dbReference type="InterPro" id="IPR036770">
    <property type="entry name" value="Ankyrin_rpt-contain_sf"/>
</dbReference>
<dbReference type="SUPFAM" id="SSF56112">
    <property type="entry name" value="Protein kinase-like (PK-like)"/>
    <property type="match status" value="2"/>
</dbReference>
<evidence type="ECO:0000313" key="7">
    <source>
        <dbReference type="Proteomes" id="UP001234178"/>
    </source>
</evidence>
<dbReference type="PANTHER" id="PTHR24123:SF33">
    <property type="entry name" value="PROTEIN HOS4"/>
    <property type="match status" value="1"/>
</dbReference>
<dbReference type="Pfam" id="PF00023">
    <property type="entry name" value="Ank"/>
    <property type="match status" value="1"/>
</dbReference>
<proteinExistence type="predicted"/>
<accession>A0ABR0A1A9</accession>
<evidence type="ECO:0000256" key="3">
    <source>
        <dbReference type="PROSITE-ProRule" id="PRU00023"/>
    </source>
</evidence>
<feature type="repeat" description="ANK" evidence="3">
    <location>
        <begin position="1023"/>
        <end position="1055"/>
    </location>
</feature>
<protein>
    <recommendedName>
        <fullName evidence="5">Protein kinase domain-containing protein</fullName>
    </recommendedName>
</protein>
<dbReference type="Gene3D" id="1.10.510.10">
    <property type="entry name" value="Transferase(Phosphotransferase) domain 1"/>
    <property type="match status" value="2"/>
</dbReference>
<dbReference type="InterPro" id="IPR011009">
    <property type="entry name" value="Kinase-like_dom_sf"/>
</dbReference>
<evidence type="ECO:0000256" key="2">
    <source>
        <dbReference type="ARBA" id="ARBA00023043"/>
    </source>
</evidence>
<dbReference type="SMART" id="SM00248">
    <property type="entry name" value="ANK"/>
    <property type="match status" value="12"/>
</dbReference>
<dbReference type="PROSITE" id="PS50011">
    <property type="entry name" value="PROTEIN_KINASE_DOM"/>
    <property type="match status" value="2"/>
</dbReference>
<feature type="compositionally biased region" description="Basic and acidic residues" evidence="4">
    <location>
        <begin position="10"/>
        <end position="34"/>
    </location>
</feature>
<dbReference type="Pfam" id="PF12796">
    <property type="entry name" value="Ank_2"/>
    <property type="match status" value="4"/>
</dbReference>
<dbReference type="InterPro" id="IPR051165">
    <property type="entry name" value="Multifunctional_ANK_Repeat"/>
</dbReference>